<gene>
    <name evidence="4" type="ORF">BH720_24225</name>
</gene>
<dbReference type="PANTHER" id="PTHR43308">
    <property type="entry name" value="OUTER MEMBRANE PROTEIN ALPHA-RELATED"/>
    <property type="match status" value="1"/>
</dbReference>
<proteinExistence type="inferred from homology"/>
<accession>A0A1E5QD84</accession>
<dbReference type="InterPro" id="IPR047684">
    <property type="entry name" value="Por_som-like"/>
</dbReference>
<dbReference type="Pfam" id="PF00395">
    <property type="entry name" value="SLH"/>
    <property type="match status" value="1"/>
</dbReference>
<sequence>MKSAGSQTHFSVCGPQSVRWIGVCLLSLGILALSEVPATAQVTSVSQLSDVQPTDWAYQALQSLVERYGVIAGYPDGTFRGNRPLSRYEFAAALNTVLNRIEELGGAATLLTQEDLQTLQRLQQDYQVALDQVRSRLDDIDTRLLALENTRFSATTQLDGEAIMALTGGSENSTLVSRVRLNLLSSWQNRHLLVTQLQTGNNGGDSVGLVHAEGENFLGTRGLLADGGGLDYVGADSGVQLNRLYYSFQPLENLAISVGPRLVPRDFIDRNRFANHERLDFNSSFFINNPLIVQNQIDRNPGAGIAVNWRLNNTPFAVNALYIASDANSPTRGWFGDRYQGSVEVEYTPNSPLALRLQYTRANLDRTEVNAFGANVEWSFNRFFGAFGRFGIGTYEGYHSQLGRDLDLQPKSWAVGFSVRDFLIPGTAAGIALGQPFIERNLGNSTQTNFEVFYNLGLSDRLSITPSLILVNHADNQSQSGLTWQATLRTVILF</sequence>
<dbReference type="InterPro" id="IPR051465">
    <property type="entry name" value="Cell_Envelope_Struct_Comp"/>
</dbReference>
<dbReference type="InterPro" id="IPR038673">
    <property type="entry name" value="OprB_sf"/>
</dbReference>
<evidence type="ECO:0000259" key="3">
    <source>
        <dbReference type="PROSITE" id="PS51272"/>
    </source>
</evidence>
<evidence type="ECO:0000256" key="2">
    <source>
        <dbReference type="RuleBase" id="RU363072"/>
    </source>
</evidence>
<evidence type="ECO:0000256" key="1">
    <source>
        <dbReference type="ARBA" id="ARBA00008769"/>
    </source>
</evidence>
<comment type="caution">
    <text evidence="4">The sequence shown here is derived from an EMBL/GenBank/DDBJ whole genome shotgun (WGS) entry which is preliminary data.</text>
</comment>
<dbReference type="STRING" id="1781255.BH720_24225"/>
<name>A0A1E5QD84_9CYAN</name>
<dbReference type="GO" id="GO:0016020">
    <property type="term" value="C:membrane"/>
    <property type="evidence" value="ECO:0007669"/>
    <property type="project" value="InterPro"/>
</dbReference>
<reference evidence="4" key="1">
    <citation type="submission" date="2016-09" db="EMBL/GenBank/DDBJ databases">
        <title>Draft genome of thermotolerant cyanobacterium Desertifilum sp. strain IPPAS B-1220.</title>
        <authorList>
            <person name="Sinetova M.A."/>
            <person name="Bolakhan K."/>
            <person name="Zayadan B.K."/>
            <person name="Mironov K.S."/>
            <person name="Ustinova V."/>
            <person name="Kupriyanova E.V."/>
            <person name="Sidorov R.A."/>
            <person name="Skrypnik A.N."/>
            <person name="Gogoleva N.E."/>
            <person name="Gogolev Y.V."/>
            <person name="Los D.A."/>
        </authorList>
    </citation>
    <scope>NUCLEOTIDE SEQUENCE [LARGE SCALE GENOMIC DNA]</scope>
    <source>
        <strain evidence="4">IPPAS B-1220</strain>
    </source>
</reference>
<dbReference type="PANTHER" id="PTHR43308:SF1">
    <property type="entry name" value="OUTER MEMBRANE PROTEIN ALPHA"/>
    <property type="match status" value="1"/>
</dbReference>
<dbReference type="PROSITE" id="PS51272">
    <property type="entry name" value="SLH"/>
    <property type="match status" value="1"/>
</dbReference>
<feature type="domain" description="SLH" evidence="3">
    <location>
        <begin position="44"/>
        <end position="108"/>
    </location>
</feature>
<dbReference type="EMBL" id="MJGC01000121">
    <property type="protein sequence ID" value="OEJ72609.1"/>
    <property type="molecule type" value="Genomic_DNA"/>
</dbReference>
<dbReference type="Pfam" id="PF04966">
    <property type="entry name" value="OprB"/>
    <property type="match status" value="1"/>
</dbReference>
<evidence type="ECO:0000313" key="4">
    <source>
        <dbReference type="EMBL" id="OEJ72609.1"/>
    </source>
</evidence>
<dbReference type="InterPro" id="IPR007049">
    <property type="entry name" value="Carb-sel_porin_OprB"/>
</dbReference>
<dbReference type="NCBIfam" id="NF033921">
    <property type="entry name" value="por_somb"/>
    <property type="match status" value="1"/>
</dbReference>
<protein>
    <submittedName>
        <fullName evidence="4">Porin</fullName>
    </submittedName>
</protein>
<dbReference type="GO" id="GO:0015288">
    <property type="term" value="F:porin activity"/>
    <property type="evidence" value="ECO:0007669"/>
    <property type="project" value="InterPro"/>
</dbReference>
<dbReference type="InterPro" id="IPR001119">
    <property type="entry name" value="SLH_dom"/>
</dbReference>
<dbReference type="GO" id="GO:0008643">
    <property type="term" value="P:carbohydrate transport"/>
    <property type="evidence" value="ECO:0007669"/>
    <property type="project" value="InterPro"/>
</dbReference>
<dbReference type="Gene3D" id="2.40.160.180">
    <property type="entry name" value="Carbohydrate-selective porin OprB"/>
    <property type="match status" value="1"/>
</dbReference>
<dbReference type="AlphaFoldDB" id="A0A1E5QD84"/>
<organism evidence="4">
    <name type="scientific">Desertifilum tharense IPPAS B-1220</name>
    <dbReference type="NCBI Taxonomy" id="1781255"/>
    <lineage>
        <taxon>Bacteria</taxon>
        <taxon>Bacillati</taxon>
        <taxon>Cyanobacteriota</taxon>
        <taxon>Cyanophyceae</taxon>
        <taxon>Desertifilales</taxon>
        <taxon>Desertifilaceae</taxon>
        <taxon>Desertifilum</taxon>
    </lineage>
</organism>
<comment type="similarity">
    <text evidence="1 2">Belongs to the OprB family.</text>
</comment>